<proteinExistence type="predicted"/>
<comment type="caution">
    <text evidence="1">The sequence shown here is derived from an EMBL/GenBank/DDBJ whole genome shotgun (WGS) entry which is preliminary data.</text>
</comment>
<evidence type="ECO:0000313" key="1">
    <source>
        <dbReference type="EMBL" id="RCH86185.1"/>
    </source>
</evidence>
<organism evidence="1 2">
    <name type="scientific">Rhizopus azygosporus</name>
    <name type="common">Rhizopus microsporus var. azygosporus</name>
    <dbReference type="NCBI Taxonomy" id="86630"/>
    <lineage>
        <taxon>Eukaryota</taxon>
        <taxon>Fungi</taxon>
        <taxon>Fungi incertae sedis</taxon>
        <taxon>Mucoromycota</taxon>
        <taxon>Mucoromycotina</taxon>
        <taxon>Mucoromycetes</taxon>
        <taxon>Mucorales</taxon>
        <taxon>Mucorineae</taxon>
        <taxon>Rhizopodaceae</taxon>
        <taxon>Rhizopus</taxon>
    </lineage>
</organism>
<evidence type="ECO:0000313" key="2">
    <source>
        <dbReference type="Proteomes" id="UP000252139"/>
    </source>
</evidence>
<dbReference type="Proteomes" id="UP000252139">
    <property type="component" value="Unassembled WGS sequence"/>
</dbReference>
<dbReference type="AlphaFoldDB" id="A0A367J8F7"/>
<protein>
    <submittedName>
        <fullName evidence="1">Uncharacterized protein</fullName>
    </submittedName>
</protein>
<dbReference type="OrthoDB" id="2282250at2759"/>
<sequence>LVLNGVDITSALVKFRNSSIKAAEDINGLNPLRVLSLSHVDQTFMARLITYSINVFMDPIVAIQYFFGSQRRNIMALDLYDDVTIIELYTIAKNETEKHAGASESQLNALATICSASEDQFKKIKNILKDELSANSKAFKYVNQGIDYHSKLKRKYEEIIFEDKDETTTPMEEPAEIRVIESVVQNSLTDEEITFIENFISKKKRQNVLEDLLGDW</sequence>
<accession>A0A367J8F7</accession>
<dbReference type="EMBL" id="PJQL01001922">
    <property type="protein sequence ID" value="RCH86185.1"/>
    <property type="molecule type" value="Genomic_DNA"/>
</dbReference>
<keyword evidence="2" id="KW-1185">Reference proteome</keyword>
<reference evidence="1 2" key="1">
    <citation type="journal article" date="2018" name="G3 (Bethesda)">
        <title>Phylogenetic and Phylogenomic Definition of Rhizopus Species.</title>
        <authorList>
            <person name="Gryganskyi A.P."/>
            <person name="Golan J."/>
            <person name="Dolatabadi S."/>
            <person name="Mondo S."/>
            <person name="Robb S."/>
            <person name="Idnurm A."/>
            <person name="Muszewska A."/>
            <person name="Steczkiewicz K."/>
            <person name="Masonjones S."/>
            <person name="Liao H.L."/>
            <person name="Gajdeczka M.T."/>
            <person name="Anike F."/>
            <person name="Vuek A."/>
            <person name="Anishchenko I.M."/>
            <person name="Voigt K."/>
            <person name="de Hoog G.S."/>
            <person name="Smith M.E."/>
            <person name="Heitman J."/>
            <person name="Vilgalys R."/>
            <person name="Stajich J.E."/>
        </authorList>
    </citation>
    <scope>NUCLEOTIDE SEQUENCE [LARGE SCALE GENOMIC DNA]</scope>
    <source>
        <strain evidence="1 2">CBS 357.93</strain>
    </source>
</reference>
<feature type="non-terminal residue" evidence="1">
    <location>
        <position position="1"/>
    </location>
</feature>
<name>A0A367J8F7_RHIAZ</name>
<gene>
    <name evidence="1" type="ORF">CU097_010010</name>
</gene>